<dbReference type="CDD" id="cd16234">
    <property type="entry name" value="EFh_SPARC_SMOC"/>
    <property type="match status" value="1"/>
</dbReference>
<dbReference type="EMBL" id="CMVM020000193">
    <property type="status" value="NOT_ANNOTATED_CDS"/>
    <property type="molecule type" value="Genomic_DNA"/>
</dbReference>
<dbReference type="AlphaFoldDB" id="A0A8R1TYT6"/>
<dbReference type="InterPro" id="IPR051950">
    <property type="entry name" value="Dev_reg/Prot_inhib"/>
</dbReference>
<keyword evidence="7" id="KW-0325">Glycoprotein</keyword>
<dbReference type="Gene3D" id="3.30.60.30">
    <property type="match status" value="1"/>
</dbReference>
<feature type="signal peptide" evidence="9">
    <location>
        <begin position="1"/>
        <end position="23"/>
    </location>
</feature>
<keyword evidence="6 8" id="KW-1015">Disulfide bond</keyword>
<dbReference type="InterPro" id="IPR000716">
    <property type="entry name" value="Thyroglobulin_1"/>
</dbReference>
<dbReference type="GO" id="GO:0005615">
    <property type="term" value="C:extracellular space"/>
    <property type="evidence" value="ECO:0007669"/>
    <property type="project" value="TreeGrafter"/>
</dbReference>
<dbReference type="InterPro" id="IPR019577">
    <property type="entry name" value="SPARC/Testican_Ca-bd-dom"/>
</dbReference>
<dbReference type="Gene3D" id="1.10.238.10">
    <property type="entry name" value="EF-hand"/>
    <property type="match status" value="1"/>
</dbReference>
<evidence type="ECO:0000313" key="13">
    <source>
        <dbReference type="EnsemblMetazoa" id="OVOC7356.1"/>
    </source>
</evidence>
<keyword evidence="5" id="KW-0106">Calcium</keyword>
<sequence length="304" mass="34678">MPICLLLTHLLIVLGSICTNVFSLTTIAQLRSQRSQSDEECFMQKLCNYEEMNVETICGNDGRTYNSYCEVKRAICHGNPVKKQFSGPCPENLRCQLERAYQLKLAAEKMNSSEVYVPECNATDGSYATVQCHKSTGYCWCVTRFGRPLPNTSKRYGIPNCHILQNERFAETKIGRRSHRKSNGDAVFLNVCSTVDRSTFNANLLNIFKKEYERSEQFLHQANGAMQSFDKKILLWKFGELDNDKNGRLSSKEFNGLRRLVRKHVTPKSCAKKFTKYCDLNKDGEISAREWVTCLGIDISSLID</sequence>
<dbReference type="Proteomes" id="UP000024404">
    <property type="component" value="Unassembled WGS sequence"/>
</dbReference>
<keyword evidence="3 9" id="KW-0732">Signal</keyword>
<dbReference type="SUPFAM" id="SSF100895">
    <property type="entry name" value="Kazal-type serine protease inhibitors"/>
    <property type="match status" value="1"/>
</dbReference>
<evidence type="ECO:0000256" key="4">
    <source>
        <dbReference type="ARBA" id="ARBA00022737"/>
    </source>
</evidence>
<dbReference type="EnsemblMetazoa" id="OVOC7356.1">
    <property type="protein sequence ID" value="OVOC7356.1"/>
    <property type="gene ID" value="WBGene00244165"/>
</dbReference>
<feature type="domain" description="Thyroglobulin type-1" evidence="11">
    <location>
        <begin position="92"/>
        <end position="161"/>
    </location>
</feature>
<dbReference type="InterPro" id="IPR036058">
    <property type="entry name" value="Kazal_dom_sf"/>
</dbReference>
<keyword evidence="14" id="KW-1185">Reference proteome</keyword>
<evidence type="ECO:0000256" key="8">
    <source>
        <dbReference type="PROSITE-ProRule" id="PRU00500"/>
    </source>
</evidence>
<evidence type="ECO:0000313" key="14">
    <source>
        <dbReference type="Proteomes" id="UP000024404"/>
    </source>
</evidence>
<dbReference type="CDD" id="cd00104">
    <property type="entry name" value="KAZAL_FS"/>
    <property type="match status" value="1"/>
</dbReference>
<dbReference type="Gene3D" id="4.10.800.10">
    <property type="entry name" value="Thyroglobulin type-1"/>
    <property type="match status" value="1"/>
</dbReference>
<evidence type="ECO:0000256" key="3">
    <source>
        <dbReference type="ARBA" id="ARBA00022729"/>
    </source>
</evidence>
<dbReference type="PROSITE" id="PS00018">
    <property type="entry name" value="EF_HAND_1"/>
    <property type="match status" value="2"/>
</dbReference>
<dbReference type="SUPFAM" id="SSF47473">
    <property type="entry name" value="EF-hand"/>
    <property type="match status" value="1"/>
</dbReference>
<dbReference type="FunFam" id="4.10.800.10:FF:000004">
    <property type="entry name" value="SPARC-related modular calcium-binding protein 1"/>
    <property type="match status" value="1"/>
</dbReference>
<feature type="disulfide bond" evidence="8">
    <location>
        <begin position="132"/>
        <end position="139"/>
    </location>
</feature>
<keyword evidence="2" id="KW-0964">Secreted</keyword>
<feature type="chain" id="PRO_5035718890" evidence="9">
    <location>
        <begin position="24"/>
        <end position="304"/>
    </location>
</feature>
<accession>A0A8R1TYT6</accession>
<evidence type="ECO:0000256" key="5">
    <source>
        <dbReference type="ARBA" id="ARBA00022837"/>
    </source>
</evidence>
<name>A0A8R1TYT6_ONCVO</name>
<evidence type="ECO:0000256" key="1">
    <source>
        <dbReference type="ARBA" id="ARBA00004613"/>
    </source>
</evidence>
<dbReference type="InterPro" id="IPR002350">
    <property type="entry name" value="Kazal_dom"/>
</dbReference>
<organism evidence="13 14">
    <name type="scientific">Onchocerca volvulus</name>
    <dbReference type="NCBI Taxonomy" id="6282"/>
    <lineage>
        <taxon>Eukaryota</taxon>
        <taxon>Metazoa</taxon>
        <taxon>Ecdysozoa</taxon>
        <taxon>Nematoda</taxon>
        <taxon>Chromadorea</taxon>
        <taxon>Rhabditida</taxon>
        <taxon>Spirurina</taxon>
        <taxon>Spiruromorpha</taxon>
        <taxon>Filarioidea</taxon>
        <taxon>Onchocercidae</taxon>
        <taxon>Onchocerca</taxon>
    </lineage>
</organism>
<reference evidence="13" key="2">
    <citation type="submission" date="2022-06" db="UniProtKB">
        <authorList>
            <consortium name="EnsemblMetazoa"/>
        </authorList>
    </citation>
    <scope>IDENTIFICATION</scope>
</reference>
<evidence type="ECO:0000256" key="2">
    <source>
        <dbReference type="ARBA" id="ARBA00022525"/>
    </source>
</evidence>
<evidence type="ECO:0000259" key="11">
    <source>
        <dbReference type="PROSITE" id="PS51162"/>
    </source>
</evidence>
<dbReference type="PROSITE" id="PS51465">
    <property type="entry name" value="KAZAL_2"/>
    <property type="match status" value="1"/>
</dbReference>
<evidence type="ECO:0000256" key="7">
    <source>
        <dbReference type="ARBA" id="ARBA00023180"/>
    </source>
</evidence>
<dbReference type="Pfam" id="PF07648">
    <property type="entry name" value="Kazal_2"/>
    <property type="match status" value="1"/>
</dbReference>
<protein>
    <submittedName>
        <fullName evidence="13">Uncharacterized protein</fullName>
    </submittedName>
</protein>
<dbReference type="SMART" id="SM00211">
    <property type="entry name" value="TY"/>
    <property type="match status" value="1"/>
</dbReference>
<evidence type="ECO:0000259" key="10">
    <source>
        <dbReference type="PROSITE" id="PS50222"/>
    </source>
</evidence>
<feature type="disulfide bond" evidence="8">
    <location>
        <begin position="141"/>
        <end position="161"/>
    </location>
</feature>
<dbReference type="Pfam" id="PF00086">
    <property type="entry name" value="Thyroglobulin_1"/>
    <property type="match status" value="1"/>
</dbReference>
<dbReference type="InterPro" id="IPR011992">
    <property type="entry name" value="EF-hand-dom_pair"/>
</dbReference>
<proteinExistence type="predicted"/>
<comment type="caution">
    <text evidence="8">Lacks conserved residue(s) required for the propagation of feature annotation.</text>
</comment>
<dbReference type="PANTHER" id="PTHR12352:SF3">
    <property type="entry name" value="NIDOGEN-2"/>
    <property type="match status" value="1"/>
</dbReference>
<feature type="domain" description="EF-hand" evidence="10">
    <location>
        <begin position="229"/>
        <end position="264"/>
    </location>
</feature>
<evidence type="ECO:0000259" key="12">
    <source>
        <dbReference type="PROSITE" id="PS51465"/>
    </source>
</evidence>
<dbReference type="InterPro" id="IPR036857">
    <property type="entry name" value="Thyroglobulin_1_sf"/>
</dbReference>
<feature type="domain" description="Kazal-like" evidence="12">
    <location>
        <begin position="35"/>
        <end position="91"/>
    </location>
</feature>
<dbReference type="GO" id="GO:0005509">
    <property type="term" value="F:calcium ion binding"/>
    <property type="evidence" value="ECO:0007669"/>
    <property type="project" value="InterPro"/>
</dbReference>
<dbReference type="InterPro" id="IPR002048">
    <property type="entry name" value="EF_hand_dom"/>
</dbReference>
<dbReference type="InterPro" id="IPR018247">
    <property type="entry name" value="EF_Hand_1_Ca_BS"/>
</dbReference>
<comment type="subcellular location">
    <subcellularLocation>
        <location evidence="1">Secreted</location>
    </subcellularLocation>
</comment>
<dbReference type="SUPFAM" id="SSF57610">
    <property type="entry name" value="Thyroglobulin type-1 domain"/>
    <property type="match status" value="1"/>
</dbReference>
<reference evidence="14" key="1">
    <citation type="submission" date="2013-10" db="EMBL/GenBank/DDBJ databases">
        <title>Genome sequencing of Onchocerca volvulus.</title>
        <authorList>
            <person name="Cotton J."/>
            <person name="Tsai J."/>
            <person name="Stanley E."/>
            <person name="Tracey A."/>
            <person name="Holroyd N."/>
            <person name="Lustigman S."/>
            <person name="Berriman M."/>
        </authorList>
    </citation>
    <scope>NUCLEOTIDE SEQUENCE</scope>
</reference>
<evidence type="ECO:0000256" key="9">
    <source>
        <dbReference type="SAM" id="SignalP"/>
    </source>
</evidence>
<dbReference type="CDD" id="cd00191">
    <property type="entry name" value="TY"/>
    <property type="match status" value="1"/>
</dbReference>
<keyword evidence="4" id="KW-0677">Repeat</keyword>
<dbReference type="SMART" id="SM00280">
    <property type="entry name" value="KAZAL"/>
    <property type="match status" value="1"/>
</dbReference>
<evidence type="ECO:0000256" key="6">
    <source>
        <dbReference type="ARBA" id="ARBA00023157"/>
    </source>
</evidence>
<dbReference type="PANTHER" id="PTHR12352">
    <property type="entry name" value="SECRETED MODULAR CALCIUM-BINDING PROTEIN"/>
    <property type="match status" value="1"/>
</dbReference>
<dbReference type="OMA" id="NYEEMNV"/>
<dbReference type="PROSITE" id="PS50222">
    <property type="entry name" value="EF_HAND_2"/>
    <property type="match status" value="1"/>
</dbReference>
<dbReference type="PROSITE" id="PS00484">
    <property type="entry name" value="THYROGLOBULIN_1_1"/>
    <property type="match status" value="1"/>
</dbReference>
<dbReference type="PROSITE" id="PS51162">
    <property type="entry name" value="THYROGLOBULIN_1_2"/>
    <property type="match status" value="1"/>
</dbReference>
<dbReference type="Pfam" id="PF10591">
    <property type="entry name" value="SPARC_Ca_bdg"/>
    <property type="match status" value="1"/>
</dbReference>